<keyword evidence="4" id="KW-0255">Endonuclease</keyword>
<comment type="similarity">
    <text evidence="1">Belongs to the colicin/pyosin nuclease family.</text>
</comment>
<gene>
    <name evidence="8" type="ORF">PSDVSF_20460</name>
</gene>
<dbReference type="SUPFAM" id="SSF54060">
    <property type="entry name" value="His-Me finger endonucleases"/>
    <property type="match status" value="1"/>
</dbReference>
<dbReference type="InterPro" id="IPR003615">
    <property type="entry name" value="HNH_nuc"/>
</dbReference>
<dbReference type="CDD" id="cd00085">
    <property type="entry name" value="HNHc"/>
    <property type="match status" value="1"/>
</dbReference>
<evidence type="ECO:0000256" key="5">
    <source>
        <dbReference type="ARBA" id="ARBA00022801"/>
    </source>
</evidence>
<proteinExistence type="inferred from homology"/>
<dbReference type="EMBL" id="AP024485">
    <property type="protein sequence ID" value="BCS88804.1"/>
    <property type="molecule type" value="Genomic_DNA"/>
</dbReference>
<keyword evidence="6" id="KW-0044">Antibiotic</keyword>
<dbReference type="Pfam" id="PF21431">
    <property type="entry name" value="Col-Pyo_DNase"/>
    <property type="match status" value="1"/>
</dbReference>
<dbReference type="InterPro" id="IPR037146">
    <property type="entry name" value="Colicin/pyocin_DNase_dom_sf"/>
</dbReference>
<dbReference type="InterPro" id="IPR044925">
    <property type="entry name" value="His-Me_finger_sf"/>
</dbReference>
<evidence type="ECO:0000256" key="2">
    <source>
        <dbReference type="ARBA" id="ARBA00022529"/>
    </source>
</evidence>
<evidence type="ECO:0000313" key="9">
    <source>
        <dbReference type="Proteomes" id="UP001053296"/>
    </source>
</evidence>
<dbReference type="InterPro" id="IPR003060">
    <property type="entry name" value="Pyocin_killer"/>
</dbReference>
<sequence>MNGKEFASFNDFRKSFWQEVAADPVLSKQFSAGNRTIMKKGNAPYASIDEQVGGRVKYELDHVQELQHGGNVYDMNNIVIKTPFNHINK</sequence>
<reference evidence="8" key="1">
    <citation type="journal article" date="2022" name="Arch. Microbiol.">
        <title>Pseudodesulfovibrio sediminis sp. nov., a mesophilic and neutrophilic sulfate-reducing bacterium isolated from sediment of a brackish lake.</title>
        <authorList>
            <person name="Takahashi A."/>
            <person name="Kojima H."/>
            <person name="Watanabe M."/>
            <person name="Fukui M."/>
        </authorList>
    </citation>
    <scope>NUCLEOTIDE SEQUENCE</scope>
    <source>
        <strain evidence="8">SF6</strain>
    </source>
</reference>
<evidence type="ECO:0000256" key="3">
    <source>
        <dbReference type="ARBA" id="ARBA00022722"/>
    </source>
</evidence>
<name>A0ABM7P595_9BACT</name>
<dbReference type="Proteomes" id="UP001053296">
    <property type="component" value="Chromosome"/>
</dbReference>
<accession>A0ABM7P595</accession>
<dbReference type="Gene3D" id="3.90.540.10">
    <property type="entry name" value="Colicin/pyocin, DNase domain"/>
    <property type="match status" value="1"/>
</dbReference>
<evidence type="ECO:0000256" key="7">
    <source>
        <dbReference type="ARBA" id="ARBA00023048"/>
    </source>
</evidence>
<keyword evidence="2" id="KW-0929">Antimicrobial</keyword>
<keyword evidence="3" id="KW-0540">Nuclease</keyword>
<evidence type="ECO:0000313" key="8">
    <source>
        <dbReference type="EMBL" id="BCS88804.1"/>
    </source>
</evidence>
<organism evidence="8 9">
    <name type="scientific">Pseudodesulfovibrio sediminis</name>
    <dbReference type="NCBI Taxonomy" id="2810563"/>
    <lineage>
        <taxon>Bacteria</taxon>
        <taxon>Pseudomonadati</taxon>
        <taxon>Thermodesulfobacteriota</taxon>
        <taxon>Desulfovibrionia</taxon>
        <taxon>Desulfovibrionales</taxon>
        <taxon>Desulfovibrionaceae</taxon>
    </lineage>
</organism>
<protein>
    <recommendedName>
        <fullName evidence="10">HNH endonuclease</fullName>
    </recommendedName>
</protein>
<evidence type="ECO:0008006" key="10">
    <source>
        <dbReference type="Google" id="ProtNLM"/>
    </source>
</evidence>
<keyword evidence="7" id="KW-0078">Bacteriocin</keyword>
<keyword evidence="5" id="KW-0378">Hydrolase</keyword>
<evidence type="ECO:0000256" key="4">
    <source>
        <dbReference type="ARBA" id="ARBA00022759"/>
    </source>
</evidence>
<keyword evidence="9" id="KW-1185">Reference proteome</keyword>
<dbReference type="PRINTS" id="PR01300">
    <property type="entry name" value="PYOCINKILLER"/>
</dbReference>
<evidence type="ECO:0000256" key="6">
    <source>
        <dbReference type="ARBA" id="ARBA00023022"/>
    </source>
</evidence>
<evidence type="ECO:0000256" key="1">
    <source>
        <dbReference type="ARBA" id="ARBA00006811"/>
    </source>
</evidence>